<dbReference type="PANTHER" id="PTHR47185">
    <property type="entry name" value="PX DOMAIN-CONTAINING PROTEIN YPR097W"/>
    <property type="match status" value="1"/>
</dbReference>
<feature type="region of interest" description="Disordered" evidence="1">
    <location>
        <begin position="366"/>
        <end position="393"/>
    </location>
</feature>
<dbReference type="EMBL" id="KN847896">
    <property type="protein sequence ID" value="KIR43253.1"/>
    <property type="molecule type" value="Genomic_DNA"/>
</dbReference>
<feature type="compositionally biased region" description="Polar residues" evidence="1">
    <location>
        <begin position="406"/>
        <end position="421"/>
    </location>
</feature>
<dbReference type="InterPro" id="IPR024555">
    <property type="entry name" value="PX-associated"/>
</dbReference>
<name>A0A0D0U4X5_9TREE</name>
<feature type="compositionally biased region" description="Pro residues" evidence="1">
    <location>
        <begin position="1"/>
        <end position="11"/>
    </location>
</feature>
<proteinExistence type="predicted"/>
<organism evidence="4 5">
    <name type="scientific">Cryptococcus deuterogattii Ram5</name>
    <dbReference type="NCBI Taxonomy" id="1296110"/>
    <lineage>
        <taxon>Eukaryota</taxon>
        <taxon>Fungi</taxon>
        <taxon>Dikarya</taxon>
        <taxon>Basidiomycota</taxon>
        <taxon>Agaricomycotina</taxon>
        <taxon>Tremellomycetes</taxon>
        <taxon>Tremellales</taxon>
        <taxon>Cryptococcaceae</taxon>
        <taxon>Cryptococcus</taxon>
        <taxon>Cryptococcus gattii species complex</taxon>
    </lineage>
</organism>
<dbReference type="HOGENOM" id="CLU_007739_0_0_1"/>
<gene>
    <name evidence="4" type="ORF">I313_00095</name>
</gene>
<feature type="compositionally biased region" description="Basic residues" evidence="1">
    <location>
        <begin position="1058"/>
        <end position="1073"/>
    </location>
</feature>
<feature type="region of interest" description="Disordered" evidence="1">
    <location>
        <begin position="939"/>
        <end position="1078"/>
    </location>
</feature>
<evidence type="ECO:0000256" key="1">
    <source>
        <dbReference type="SAM" id="MobiDB-lite"/>
    </source>
</evidence>
<dbReference type="Pfam" id="PF12828">
    <property type="entry name" value="PXB"/>
    <property type="match status" value="1"/>
</dbReference>
<evidence type="ECO:0000313" key="4">
    <source>
        <dbReference type="EMBL" id="KIR43253.1"/>
    </source>
</evidence>
<feature type="compositionally biased region" description="Acidic residues" evidence="1">
    <location>
        <begin position="939"/>
        <end position="972"/>
    </location>
</feature>
<feature type="region of interest" description="Disordered" evidence="1">
    <location>
        <begin position="406"/>
        <end position="440"/>
    </location>
</feature>
<dbReference type="InterPro" id="IPR024554">
    <property type="entry name" value="LEC1-like_C"/>
</dbReference>
<dbReference type="InterPro" id="IPR047168">
    <property type="entry name" value="LEC1-like"/>
</dbReference>
<evidence type="ECO:0000259" key="2">
    <source>
        <dbReference type="Pfam" id="PF12825"/>
    </source>
</evidence>
<dbReference type="Proteomes" id="UP000053392">
    <property type="component" value="Unassembled WGS sequence"/>
</dbReference>
<dbReference type="PANTHER" id="PTHR47185:SF1">
    <property type="entry name" value="PX DOMAIN-CONTAINING PROTEIN YPR097W"/>
    <property type="match status" value="1"/>
</dbReference>
<feature type="compositionally biased region" description="Polar residues" evidence="1">
    <location>
        <begin position="1047"/>
        <end position="1057"/>
    </location>
</feature>
<evidence type="ECO:0000313" key="5">
    <source>
        <dbReference type="Proteomes" id="UP000053392"/>
    </source>
</evidence>
<keyword evidence="5" id="KW-1185">Reference proteome</keyword>
<feature type="domain" description="PX-associated" evidence="3">
    <location>
        <begin position="137"/>
        <end position="293"/>
    </location>
</feature>
<dbReference type="Pfam" id="PF12825">
    <property type="entry name" value="DUF3818"/>
    <property type="match status" value="1"/>
</dbReference>
<dbReference type="AlphaFoldDB" id="A0A0D0U4X5"/>
<feature type="domain" description="PX" evidence="2">
    <location>
        <begin position="530"/>
        <end position="766"/>
    </location>
</feature>
<sequence>MSDPSSPPEVPYKPYVPRRQRSIRPDRPLPPPPPTEDVPAVNAFERIQGYTSPPSPPPRDPSLTHVEKQLPPPPSAAPLQHVDEQHQRASSSSATVPPPNFAPLPDSARHGEAQAQTSAAHLHPYHSTLPTSSDPPTVLTPLRAHYLKKTLVSLQVSHELALITDPVLGANALGLLGDPFVLPQQARKEALQRVSEIARAEGQVGDLPFLRFMFHQFLLPFPFLTAAPPTFWSAKVQPFLSSFLATTGISAQASQTEQERKVAESLMSKDELKEAQERKKLWVKVEKHMALMFGLGIKLTNGEEVVRIGQAELKRLEALQEERKRKWMEKHGGQQYGEAQATGFEVNVIGVRLVVEKGRVRNRSHEEFIIRTSRHDKSTTAAPPPAPASTGYGYGTYNPLRAIYGSGTQSAQTTPNDSTPSLHDPDSPTTATTTGTPLSREKNRLTLRAYLNSLLTLPYVIESPILRSFLLSSPTALTPPEAVDCQRRLEADAVREEGRRRFRLEAEKRIEALREGLAKFKGDVLSKEGGLKNVFEVVKRVEKVEDLPEAEASVLEWGRISFAATIFQLFVASDTASDTLASLKRLHGLMPYFMLKGILKISNPMAMIRAVLDLFLARPFGGQSLIQRMFSSSLTEDLRMLDEDIEILQDKIDDPVLCQKVEQYAKAPFAIQEMFRKDAASEGLDLLIIILRSPDVPSLSRPQFQRIVKATRAYREYKASLVELSDSDDDEGPENEDAWLYEDLTILLKLWMRKREKEGLLALIFEVYKAASIADSLGDMQAFINDMIRTVEQVEELSQEDPQRTVQTFIDLVQRHEQSFYTFVHNVHSKGKGLFDSLMSWLELFLDYARSGLPSPINLEFILPHSEEERRKVLAEVDAVAMYHYQLKVAHEEKIRRRFRAAAADNGGAGGMGDHIDDEAELLNSVMASLNIGETTMDEAGDLADEESEEEAEDEEGDERELADMEEGDEDKSDTSSMNLPASPKQEAFSPPPGNAGTGHSTHDRRWSSHSSTSQSLKKVRSALKFRHGDDKKSSQTGVGGGAGEGRQSSPLAQGSQGRHHVHGHGNGKRRKKGGIETLTPPETEAIATLRPLFVEASVLQYKFQNPRFEVQNLADLLNELVGASC</sequence>
<evidence type="ECO:0000259" key="3">
    <source>
        <dbReference type="Pfam" id="PF12828"/>
    </source>
</evidence>
<accession>A0A0D0U4X5</accession>
<dbReference type="OrthoDB" id="2117459at2759"/>
<reference evidence="4 5" key="1">
    <citation type="submission" date="2015-01" db="EMBL/GenBank/DDBJ databases">
        <title>The Genome Sequence of Cryptococcus gattii Ram5.</title>
        <authorList>
            <consortium name="The Broad Institute Genomics Platform"/>
            <person name="Cuomo C."/>
            <person name="Litvintseva A."/>
            <person name="Chen Y."/>
            <person name="Heitman J."/>
            <person name="Sun S."/>
            <person name="Springer D."/>
            <person name="Dromer F."/>
            <person name="Young S."/>
            <person name="Zeng Q."/>
            <person name="Gargeya S."/>
            <person name="Abouelleil A."/>
            <person name="Alvarado L."/>
            <person name="Chapman S.B."/>
            <person name="Gainer-Dewar J."/>
            <person name="Goldberg J."/>
            <person name="Griggs A."/>
            <person name="Gujja S."/>
            <person name="Hansen M."/>
            <person name="Howarth C."/>
            <person name="Imamovic A."/>
            <person name="Larimer J."/>
            <person name="Murphy C."/>
            <person name="Naylor J."/>
            <person name="Pearson M."/>
            <person name="Priest M."/>
            <person name="Roberts A."/>
            <person name="Saif S."/>
            <person name="Shea T."/>
            <person name="Sykes S."/>
            <person name="Wortman J."/>
            <person name="Nusbaum C."/>
            <person name="Birren B."/>
        </authorList>
    </citation>
    <scope>NUCLEOTIDE SEQUENCE [LARGE SCALE GENOMIC DNA]</scope>
    <source>
        <strain evidence="4 5">Ram5</strain>
    </source>
</reference>
<protein>
    <submittedName>
        <fullName evidence="4">PX domain-containing protein</fullName>
    </submittedName>
</protein>
<feature type="compositionally biased region" description="Basic and acidic residues" evidence="1">
    <location>
        <begin position="366"/>
        <end position="378"/>
    </location>
</feature>
<dbReference type="GO" id="GO:0035091">
    <property type="term" value="F:phosphatidylinositol binding"/>
    <property type="evidence" value="ECO:0007669"/>
    <property type="project" value="TreeGrafter"/>
</dbReference>
<feature type="region of interest" description="Disordered" evidence="1">
    <location>
        <begin position="1"/>
        <end position="119"/>
    </location>
</feature>